<gene>
    <name evidence="3" type="ORF">AQI88_22795</name>
</gene>
<dbReference type="Proteomes" id="UP000054241">
    <property type="component" value="Unassembled WGS sequence"/>
</dbReference>
<dbReference type="EMBL" id="LMWL01000039">
    <property type="protein sequence ID" value="KUM94205.1"/>
    <property type="molecule type" value="Genomic_DNA"/>
</dbReference>
<dbReference type="AlphaFoldDB" id="A0A117PVJ4"/>
<sequence length="95" mass="8760">MALAAAGVALGAAAPTAAAHAGPGARLPSHPGSVRHFSGPLPGLKAGSLVAPGDTGDKGVVGDLGEFTGPLAQVWSIGAVPAVGSVGGLMGGGKS</sequence>
<feature type="region of interest" description="Disordered" evidence="1">
    <location>
        <begin position="19"/>
        <end position="40"/>
    </location>
</feature>
<evidence type="ECO:0000256" key="2">
    <source>
        <dbReference type="SAM" id="SignalP"/>
    </source>
</evidence>
<keyword evidence="4" id="KW-1185">Reference proteome</keyword>
<accession>A0A117PVJ4</accession>
<protein>
    <submittedName>
        <fullName evidence="3">Uncharacterized protein</fullName>
    </submittedName>
</protein>
<feature type="signal peptide" evidence="2">
    <location>
        <begin position="1"/>
        <end position="21"/>
    </location>
</feature>
<reference evidence="3 4" key="1">
    <citation type="submission" date="2015-10" db="EMBL/GenBank/DDBJ databases">
        <title>Draft genome sequence of Streptomyces cellostaticus DSM 40189, type strain for the species Streptomyces cellostaticus.</title>
        <authorList>
            <person name="Ruckert C."/>
            <person name="Winkler A."/>
            <person name="Kalinowski J."/>
            <person name="Kampfer P."/>
            <person name="Glaeser S."/>
        </authorList>
    </citation>
    <scope>NUCLEOTIDE SEQUENCE [LARGE SCALE GENOMIC DNA]</scope>
    <source>
        <strain evidence="3 4">DSM 40189</strain>
    </source>
</reference>
<feature type="compositionally biased region" description="Low complexity" evidence="1">
    <location>
        <begin position="19"/>
        <end position="28"/>
    </location>
</feature>
<proteinExistence type="predicted"/>
<name>A0A117PVJ4_9ACTN</name>
<comment type="caution">
    <text evidence="3">The sequence shown here is derived from an EMBL/GenBank/DDBJ whole genome shotgun (WGS) entry which is preliminary data.</text>
</comment>
<feature type="chain" id="PRO_5007153645" evidence="2">
    <location>
        <begin position="22"/>
        <end position="95"/>
    </location>
</feature>
<organism evidence="3 4">
    <name type="scientific">Streptomyces cellostaticus</name>
    <dbReference type="NCBI Taxonomy" id="67285"/>
    <lineage>
        <taxon>Bacteria</taxon>
        <taxon>Bacillati</taxon>
        <taxon>Actinomycetota</taxon>
        <taxon>Actinomycetes</taxon>
        <taxon>Kitasatosporales</taxon>
        <taxon>Streptomycetaceae</taxon>
        <taxon>Streptomyces</taxon>
    </lineage>
</organism>
<keyword evidence="2" id="KW-0732">Signal</keyword>
<evidence type="ECO:0000313" key="3">
    <source>
        <dbReference type="EMBL" id="KUM94205.1"/>
    </source>
</evidence>
<evidence type="ECO:0000313" key="4">
    <source>
        <dbReference type="Proteomes" id="UP000054241"/>
    </source>
</evidence>
<evidence type="ECO:0000256" key="1">
    <source>
        <dbReference type="SAM" id="MobiDB-lite"/>
    </source>
</evidence>